<keyword evidence="3" id="KW-1185">Reference proteome</keyword>
<feature type="transmembrane region" description="Helical" evidence="1">
    <location>
        <begin position="6"/>
        <end position="29"/>
    </location>
</feature>
<sequence>MVISVDVMVLIIGAIVVAVVLVLVVVVPLSIRAERRRKAALAGWAHAHGWSYAERVRADWTGRLPGRNKRGLGVTLTGQLDGRWVTVADYSYETTSSSNFSSTSHSTTSTTTHYYIVIVVHLPQPHRPVAVLTRGLFSQLGRTLFGDKPTATGNPDFDSRFRIVSPDPRYAHWLVGKDLIAAHLHNTVPHWSVGNHDLVTYRAGRLKDPNAIPALAAPLLHVAALFPR</sequence>
<keyword evidence="1" id="KW-0812">Transmembrane</keyword>
<evidence type="ECO:0008006" key="4">
    <source>
        <dbReference type="Google" id="ProtNLM"/>
    </source>
</evidence>
<organism evidence="2 3">
    <name type="scientific">Nocardia vulneris</name>
    <dbReference type="NCBI Taxonomy" id="1141657"/>
    <lineage>
        <taxon>Bacteria</taxon>
        <taxon>Bacillati</taxon>
        <taxon>Actinomycetota</taxon>
        <taxon>Actinomycetes</taxon>
        <taxon>Mycobacteriales</taxon>
        <taxon>Nocardiaceae</taxon>
        <taxon>Nocardia</taxon>
    </lineage>
</organism>
<dbReference type="Proteomes" id="UP000031364">
    <property type="component" value="Unassembled WGS sequence"/>
</dbReference>
<name>A0ABR4ZH49_9NOCA</name>
<gene>
    <name evidence="2" type="ORF">FG87_12685</name>
</gene>
<keyword evidence="1" id="KW-1133">Transmembrane helix</keyword>
<keyword evidence="1" id="KW-0472">Membrane</keyword>
<dbReference type="EMBL" id="JNFP01000012">
    <property type="protein sequence ID" value="KIA64722.1"/>
    <property type="molecule type" value="Genomic_DNA"/>
</dbReference>
<evidence type="ECO:0000313" key="3">
    <source>
        <dbReference type="Proteomes" id="UP000031364"/>
    </source>
</evidence>
<accession>A0ABR4ZH49</accession>
<protein>
    <recommendedName>
        <fullName evidence="4">DUF3137 domain-containing protein</fullName>
    </recommendedName>
</protein>
<evidence type="ECO:0000256" key="1">
    <source>
        <dbReference type="SAM" id="Phobius"/>
    </source>
</evidence>
<evidence type="ECO:0000313" key="2">
    <source>
        <dbReference type="EMBL" id="KIA64722.1"/>
    </source>
</evidence>
<comment type="caution">
    <text evidence="2">The sequence shown here is derived from an EMBL/GenBank/DDBJ whole genome shotgun (WGS) entry which is preliminary data.</text>
</comment>
<reference evidence="2 3" key="1">
    <citation type="journal article" date="2014" name="Int. J. Syst. Evol. Microbiol.">
        <title>Nocardia vulneris sp. nov., isolated from wounds of human patients in North America.</title>
        <authorList>
            <person name="Lasker B.A."/>
            <person name="Bell M."/>
            <person name="Klenk H.P."/>
            <person name="Sproer C."/>
            <person name="Schumann C."/>
            <person name="Schumann P."/>
            <person name="Brown J.M."/>
        </authorList>
    </citation>
    <scope>NUCLEOTIDE SEQUENCE [LARGE SCALE GENOMIC DNA]</scope>
    <source>
        <strain evidence="2 3">W9851</strain>
    </source>
</reference>
<proteinExistence type="predicted"/>